<feature type="region of interest" description="Catalytic" evidence="13">
    <location>
        <begin position="242"/>
        <end position="533"/>
    </location>
</feature>
<dbReference type="FunFam" id="3.30.54.20:FF:000002">
    <property type="entry name" value="Threonine--tRNA ligase"/>
    <property type="match status" value="1"/>
</dbReference>
<evidence type="ECO:0000256" key="13">
    <source>
        <dbReference type="HAMAP-Rule" id="MF_00184"/>
    </source>
</evidence>
<keyword evidence="4 13" id="KW-0436">Ligase</keyword>
<accession>A0A377GYR4</accession>
<dbReference type="SUPFAM" id="SSF55681">
    <property type="entry name" value="Class II aaRS and biotin synthetases"/>
    <property type="match status" value="1"/>
</dbReference>
<dbReference type="OrthoDB" id="9802304at2"/>
<evidence type="ECO:0000256" key="6">
    <source>
        <dbReference type="ARBA" id="ARBA00022741"/>
    </source>
</evidence>
<dbReference type="InterPro" id="IPR045864">
    <property type="entry name" value="aa-tRNA-synth_II/BPL/LPL"/>
</dbReference>
<dbReference type="GO" id="GO:0004829">
    <property type="term" value="F:threonine-tRNA ligase activity"/>
    <property type="evidence" value="ECO:0007669"/>
    <property type="project" value="UniProtKB-UniRule"/>
</dbReference>
<evidence type="ECO:0000256" key="11">
    <source>
        <dbReference type="ARBA" id="ARBA00023146"/>
    </source>
</evidence>
<dbReference type="InterPro" id="IPR012947">
    <property type="entry name" value="tRNA_SAD"/>
</dbReference>
<evidence type="ECO:0000256" key="1">
    <source>
        <dbReference type="ARBA" id="ARBA00008226"/>
    </source>
</evidence>
<dbReference type="FunFam" id="3.30.930.10:FF:000002">
    <property type="entry name" value="Threonine--tRNA ligase"/>
    <property type="match status" value="1"/>
</dbReference>
<dbReference type="CDD" id="cd00860">
    <property type="entry name" value="ThrRS_anticodon"/>
    <property type="match status" value="1"/>
</dbReference>
<comment type="subunit">
    <text evidence="13">Homodimer.</text>
</comment>
<dbReference type="GO" id="GO:0046872">
    <property type="term" value="F:metal ion binding"/>
    <property type="evidence" value="ECO:0007669"/>
    <property type="project" value="UniProtKB-KW"/>
</dbReference>
<dbReference type="EMBL" id="UGGU01000003">
    <property type="protein sequence ID" value="STO31902.1"/>
    <property type="molecule type" value="Genomic_DNA"/>
</dbReference>
<evidence type="ECO:0000259" key="16">
    <source>
        <dbReference type="PROSITE" id="PS51880"/>
    </source>
</evidence>
<keyword evidence="18" id="KW-1185">Reference proteome</keyword>
<evidence type="ECO:0000256" key="7">
    <source>
        <dbReference type="ARBA" id="ARBA00022833"/>
    </source>
</evidence>
<dbReference type="RefSeq" id="WP_115270624.1">
    <property type="nucleotide sequence ID" value="NZ_UGGU01000003.1"/>
</dbReference>
<dbReference type="Gene3D" id="3.30.980.10">
    <property type="entry name" value="Threonyl-trna Synthetase, Chain A, domain 2"/>
    <property type="match status" value="1"/>
</dbReference>
<feature type="coiled-coil region" evidence="14">
    <location>
        <begin position="110"/>
        <end position="137"/>
    </location>
</feature>
<dbReference type="Pfam" id="PF03129">
    <property type="entry name" value="HGTP_anticodon"/>
    <property type="match status" value="1"/>
</dbReference>
<dbReference type="InterPro" id="IPR012676">
    <property type="entry name" value="TGS-like"/>
</dbReference>
<keyword evidence="2 13" id="KW-0963">Cytoplasm</keyword>
<dbReference type="InterPro" id="IPR002314">
    <property type="entry name" value="aa-tRNA-synt_IIb"/>
</dbReference>
<dbReference type="Gene3D" id="3.30.930.10">
    <property type="entry name" value="Bira Bifunctional Protein, Domain 2"/>
    <property type="match status" value="1"/>
</dbReference>
<dbReference type="GO" id="GO:0005737">
    <property type="term" value="C:cytoplasm"/>
    <property type="evidence" value="ECO:0007669"/>
    <property type="project" value="UniProtKB-SubCell"/>
</dbReference>
<dbReference type="InterPro" id="IPR006195">
    <property type="entry name" value="aa-tRNA-synth_II"/>
</dbReference>
<dbReference type="Pfam" id="PF02824">
    <property type="entry name" value="TGS"/>
    <property type="match status" value="1"/>
</dbReference>
<gene>
    <name evidence="13 17" type="primary">thrS</name>
    <name evidence="17" type="ORF">NCTC10723_01365</name>
</gene>
<feature type="binding site" evidence="13">
    <location>
        <position position="384"/>
    </location>
    <ligand>
        <name>Zn(2+)</name>
        <dbReference type="ChEBI" id="CHEBI:29105"/>
        <note>catalytic</note>
    </ligand>
</feature>
<dbReference type="EC" id="6.1.1.3" evidence="13"/>
<evidence type="ECO:0000256" key="5">
    <source>
        <dbReference type="ARBA" id="ARBA00022723"/>
    </source>
</evidence>
<dbReference type="InterPro" id="IPR004095">
    <property type="entry name" value="TGS"/>
</dbReference>
<dbReference type="PANTHER" id="PTHR11451">
    <property type="entry name" value="THREONINE-TRNA LIGASE"/>
    <property type="match status" value="1"/>
</dbReference>
<dbReference type="FunFam" id="3.40.50.800:FF:000001">
    <property type="entry name" value="Threonine--tRNA ligase"/>
    <property type="match status" value="1"/>
</dbReference>
<dbReference type="FunFam" id="3.30.980.10:FF:000005">
    <property type="entry name" value="Threonyl-tRNA synthetase, mitochondrial"/>
    <property type="match status" value="1"/>
</dbReference>
<evidence type="ECO:0000259" key="15">
    <source>
        <dbReference type="PROSITE" id="PS50862"/>
    </source>
</evidence>
<evidence type="ECO:0000256" key="10">
    <source>
        <dbReference type="ARBA" id="ARBA00022917"/>
    </source>
</evidence>
<dbReference type="PRINTS" id="PR01047">
    <property type="entry name" value="TRNASYNTHTHR"/>
</dbReference>
<dbReference type="InterPro" id="IPR018163">
    <property type="entry name" value="Thr/Ala-tRNA-synth_IIc_edit"/>
</dbReference>
<dbReference type="Proteomes" id="UP000255328">
    <property type="component" value="Unassembled WGS sequence"/>
</dbReference>
<comment type="cofactor">
    <cofactor evidence="13">
        <name>Zn(2+)</name>
        <dbReference type="ChEBI" id="CHEBI:29105"/>
    </cofactor>
    <text evidence="13">Binds 1 zinc ion per subunit.</text>
</comment>
<dbReference type="CDD" id="cd01667">
    <property type="entry name" value="TGS_ThrRS"/>
    <property type="match status" value="1"/>
</dbReference>
<reference evidence="17 18" key="1">
    <citation type="submission" date="2018-06" db="EMBL/GenBank/DDBJ databases">
        <authorList>
            <consortium name="Pathogen Informatics"/>
            <person name="Doyle S."/>
        </authorList>
    </citation>
    <scope>NUCLEOTIDE SEQUENCE [LARGE SCALE GENOMIC DNA]</scope>
    <source>
        <strain evidence="17 18">NCTC10723</strain>
    </source>
</reference>
<keyword evidence="6 13" id="KW-0547">Nucleotide-binding</keyword>
<dbReference type="InterPro" id="IPR047246">
    <property type="entry name" value="ThrRS_anticodon"/>
</dbReference>
<feature type="domain" description="TGS" evidence="16">
    <location>
        <begin position="1"/>
        <end position="61"/>
    </location>
</feature>
<evidence type="ECO:0000256" key="8">
    <source>
        <dbReference type="ARBA" id="ARBA00022840"/>
    </source>
</evidence>
<keyword evidence="10 13" id="KW-0648">Protein biosynthesis</keyword>
<keyword evidence="14" id="KW-0175">Coiled coil</keyword>
<dbReference type="InterPro" id="IPR012675">
    <property type="entry name" value="Beta-grasp_dom_sf"/>
</dbReference>
<keyword evidence="5 13" id="KW-0479">Metal-binding</keyword>
<dbReference type="InterPro" id="IPR036621">
    <property type="entry name" value="Anticodon-bd_dom_sf"/>
</dbReference>
<dbReference type="Gene3D" id="3.10.20.30">
    <property type="match status" value="1"/>
</dbReference>
<dbReference type="PROSITE" id="PS50862">
    <property type="entry name" value="AA_TRNA_LIGASE_II"/>
    <property type="match status" value="1"/>
</dbReference>
<proteinExistence type="inferred from homology"/>
<evidence type="ECO:0000256" key="3">
    <source>
        <dbReference type="ARBA" id="ARBA00022555"/>
    </source>
</evidence>
<dbReference type="Pfam" id="PF07973">
    <property type="entry name" value="tRNA_SAD"/>
    <property type="match status" value="1"/>
</dbReference>
<feature type="binding site" evidence="13">
    <location>
        <position position="510"/>
    </location>
    <ligand>
        <name>Zn(2+)</name>
        <dbReference type="ChEBI" id="CHEBI:29105"/>
        <note>catalytic</note>
    </ligand>
</feature>
<evidence type="ECO:0000256" key="9">
    <source>
        <dbReference type="ARBA" id="ARBA00022884"/>
    </source>
</evidence>
<evidence type="ECO:0000256" key="12">
    <source>
        <dbReference type="ARBA" id="ARBA00049515"/>
    </source>
</evidence>
<protein>
    <recommendedName>
        <fullName evidence="13">Threonine--tRNA ligase</fullName>
        <ecNumber evidence="13">6.1.1.3</ecNumber>
    </recommendedName>
    <alternativeName>
        <fullName evidence="13">Threonyl-tRNA synthetase</fullName>
        <shortName evidence="13">ThrRS</shortName>
    </alternativeName>
</protein>
<evidence type="ECO:0000313" key="18">
    <source>
        <dbReference type="Proteomes" id="UP000255328"/>
    </source>
</evidence>
<keyword evidence="9 13" id="KW-0694">RNA-binding</keyword>
<dbReference type="Pfam" id="PF00587">
    <property type="entry name" value="tRNA-synt_2b"/>
    <property type="match status" value="1"/>
</dbReference>
<dbReference type="GO" id="GO:0000049">
    <property type="term" value="F:tRNA binding"/>
    <property type="evidence" value="ECO:0007669"/>
    <property type="project" value="UniProtKB-KW"/>
</dbReference>
<dbReference type="HAMAP" id="MF_00184">
    <property type="entry name" value="Thr_tRNA_synth"/>
    <property type="match status" value="1"/>
</dbReference>
<dbReference type="SUPFAM" id="SSF52954">
    <property type="entry name" value="Class II aaRS ABD-related"/>
    <property type="match status" value="1"/>
</dbReference>
<dbReference type="Gene3D" id="3.30.54.20">
    <property type="match status" value="1"/>
</dbReference>
<dbReference type="NCBIfam" id="TIGR00418">
    <property type="entry name" value="thrS"/>
    <property type="match status" value="1"/>
</dbReference>
<dbReference type="GO" id="GO:0006435">
    <property type="term" value="P:threonyl-tRNA aminoacylation"/>
    <property type="evidence" value="ECO:0007669"/>
    <property type="project" value="UniProtKB-UniRule"/>
</dbReference>
<comment type="similarity">
    <text evidence="1 13">Belongs to the class-II aminoacyl-tRNA synthetase family.</text>
</comment>
<dbReference type="PANTHER" id="PTHR11451:SF44">
    <property type="entry name" value="THREONINE--TRNA LIGASE, CHLOROPLASTIC_MITOCHONDRIAL 2"/>
    <property type="match status" value="1"/>
</dbReference>
<dbReference type="CDD" id="cd00771">
    <property type="entry name" value="ThrRS_core"/>
    <property type="match status" value="1"/>
</dbReference>
<dbReference type="InterPro" id="IPR004154">
    <property type="entry name" value="Anticodon-bd"/>
</dbReference>
<dbReference type="AlphaFoldDB" id="A0A377GYR4"/>
<dbReference type="InterPro" id="IPR002320">
    <property type="entry name" value="Thr-tRNA-ligase_IIa"/>
</dbReference>
<dbReference type="SUPFAM" id="SSF81271">
    <property type="entry name" value="TGS-like"/>
    <property type="match status" value="1"/>
</dbReference>
<evidence type="ECO:0000256" key="14">
    <source>
        <dbReference type="SAM" id="Coils"/>
    </source>
</evidence>
<organism evidence="17 18">
    <name type="scientific">Fusobacterium necrogenes</name>
    <dbReference type="NCBI Taxonomy" id="858"/>
    <lineage>
        <taxon>Bacteria</taxon>
        <taxon>Fusobacteriati</taxon>
        <taxon>Fusobacteriota</taxon>
        <taxon>Fusobacteriia</taxon>
        <taxon>Fusobacteriales</taxon>
        <taxon>Fusobacteriaceae</taxon>
        <taxon>Fusobacterium</taxon>
    </lineage>
</organism>
<keyword evidence="3 13" id="KW-0820">tRNA-binding</keyword>
<name>A0A377GYR4_9FUSO</name>
<evidence type="ECO:0000256" key="4">
    <source>
        <dbReference type="ARBA" id="ARBA00022598"/>
    </source>
</evidence>
<evidence type="ECO:0000313" key="17">
    <source>
        <dbReference type="EMBL" id="STO31902.1"/>
    </source>
</evidence>
<dbReference type="PROSITE" id="PS51880">
    <property type="entry name" value="TGS"/>
    <property type="match status" value="1"/>
</dbReference>
<dbReference type="Gene3D" id="3.40.50.800">
    <property type="entry name" value="Anticodon-binding domain"/>
    <property type="match status" value="1"/>
</dbReference>
<comment type="catalytic activity">
    <reaction evidence="12 13">
        <text>tRNA(Thr) + L-threonine + ATP = L-threonyl-tRNA(Thr) + AMP + diphosphate + H(+)</text>
        <dbReference type="Rhea" id="RHEA:24624"/>
        <dbReference type="Rhea" id="RHEA-COMP:9670"/>
        <dbReference type="Rhea" id="RHEA-COMP:9704"/>
        <dbReference type="ChEBI" id="CHEBI:15378"/>
        <dbReference type="ChEBI" id="CHEBI:30616"/>
        <dbReference type="ChEBI" id="CHEBI:33019"/>
        <dbReference type="ChEBI" id="CHEBI:57926"/>
        <dbReference type="ChEBI" id="CHEBI:78442"/>
        <dbReference type="ChEBI" id="CHEBI:78534"/>
        <dbReference type="ChEBI" id="CHEBI:456215"/>
        <dbReference type="EC" id="6.1.1.3"/>
    </reaction>
</comment>
<feature type="domain" description="Aminoacyl-transfer RNA synthetases class-II family profile" evidence="15">
    <location>
        <begin position="267"/>
        <end position="533"/>
    </location>
</feature>
<dbReference type="InterPro" id="IPR033728">
    <property type="entry name" value="ThrRS_core"/>
</dbReference>
<dbReference type="SMART" id="SM00863">
    <property type="entry name" value="tRNA_SAD"/>
    <property type="match status" value="1"/>
</dbReference>
<keyword evidence="11 13" id="KW-0030">Aminoacyl-tRNA synthetase</keyword>
<feature type="binding site" evidence="13">
    <location>
        <position position="333"/>
    </location>
    <ligand>
        <name>Zn(2+)</name>
        <dbReference type="ChEBI" id="CHEBI:29105"/>
        <note>catalytic</note>
    </ligand>
</feature>
<keyword evidence="8 13" id="KW-0067">ATP-binding</keyword>
<evidence type="ECO:0000256" key="2">
    <source>
        <dbReference type="ARBA" id="ARBA00022490"/>
    </source>
</evidence>
<keyword evidence="7 13" id="KW-0862">Zinc</keyword>
<dbReference type="GO" id="GO:0005524">
    <property type="term" value="F:ATP binding"/>
    <property type="evidence" value="ECO:0007669"/>
    <property type="project" value="UniProtKB-UniRule"/>
</dbReference>
<dbReference type="SUPFAM" id="SSF55186">
    <property type="entry name" value="ThrRS/AlaRS common domain"/>
    <property type="match status" value="1"/>
</dbReference>
<sequence>MRVILPDGDAKEFEGKVNLFTIAKSVSNSLAKKAIAARVNDELVDMSTVLNEVEVRVEFITPETEEGEEIIRHSTAHLMAQAVIRLFPGTKVAIGPAIENGFYYDFDPKVQFTEEDLAKIEAEMRKIVKENEKVERIMMTREDAIKHFEELGEEYKVEIIKEIAQGEMLSFYKQGEFMDLCRGPHVPSTSYLKAFKLKSVAGAYWRGNSDNKMLQRIYGFAFADEKRLKDYLTLLEEAEKRDHRKLGKELDLFFVSDYGPGFPIFLPKGMAIRNTLIDLWKKEHTLAGYTEIMTPIMLNRELWEISGHWFNYRENMYTSTIDETDFAIKPMNCPGGVITYKHQLHSYKDLPIRCGELGTVHRHEFSGALHGLMRVRCFTQDDAHIFMTPEQIEDEIIGVVNLIDKFYSKLFGFEYHIELSTKPEKAIGSDEIWEKAESALAAALDKIGRPYKLNPGDGAFYGPKLDFKIKDAIGRTWQCGTIQLDFNLPERFDISYIGEDGEKHRPVMIHRVVYGSIERFIGILIEHYAGAFPLWLAPTQVKVLTINDETKPYAEEICRILLERGIRAELDDRAESIGYKIREANGKYKVPVQLIIGKNEVENREVNIRRRGSQEQTSMKLDEFLDMIIDEAQVKFDK</sequence>
<comment type="subcellular location">
    <subcellularLocation>
        <location evidence="13">Cytoplasm</location>
    </subcellularLocation>
</comment>